<sequence>MKNTSNIGYKTLVEYPSRLSPLPEADLDDYKREEAFIRYALDSAAIVAVTDVKGTITYVNNKFCEISGYRRDQLIGHNHRLLKSGLHELNFFKDMYHQIGNGHVWHGEICNKAKDGSYYWVDTTIVPHRNTDGKIDSYTAIRFDISHQKAVEAELRKNETELDTLANSDALTGLGNRRSFQAQMNKALVVCKANRSELTLALLDIDSFKDVNDSYGHDAGDILLDKISRTLRENLEQSTFVARLGGDEFGLIFANDNQQETLATLNSLLEKIRAIPTSGINSRHCSASIGISHYPDDGQDLTSLFKAADIALYCAKSIGRNQVSVFEEQLLVQLNARVSLLEEVKIGLANGQFELFYQPIVSLLADREISFEALLRWNHPSGKILTPEHFEAALEDDQTSELIGQFVLERVFSDAIELRTLGIETDFIAINITNSDLKSDVYIKRFVELLRLTGLPASRFCIEITERMLLSRDREHVYDGLKKFHEIGVKVAFDDFGTGYASLTHLRAISIDHIKIDRSFVQNIETSVADQAIVEGIIHISHRMGKRVVAEGIETKEQLIKLRHMKCDDLQGWLFSKPKPIRALEGGVKAIKRMLDGNLCNTL</sequence>
<dbReference type="NCBIfam" id="TIGR00254">
    <property type="entry name" value="GGDEF"/>
    <property type="match status" value="1"/>
</dbReference>
<name>A0ABU1MBA9_9HYPH</name>
<dbReference type="PROSITE" id="PS50883">
    <property type="entry name" value="EAL"/>
    <property type="match status" value="1"/>
</dbReference>
<dbReference type="EMBL" id="JAVDQT010000005">
    <property type="protein sequence ID" value="MDR6433330.1"/>
    <property type="molecule type" value="Genomic_DNA"/>
</dbReference>
<dbReference type="InterPro" id="IPR000700">
    <property type="entry name" value="PAS-assoc_C"/>
</dbReference>
<dbReference type="RefSeq" id="WP_310014045.1">
    <property type="nucleotide sequence ID" value="NZ_JAVDQT010000005.1"/>
</dbReference>
<reference evidence="5 6" key="1">
    <citation type="submission" date="2023-07" db="EMBL/GenBank/DDBJ databases">
        <title>Sorghum-associated microbial communities from plants grown in Nebraska, USA.</title>
        <authorList>
            <person name="Schachtman D."/>
        </authorList>
    </citation>
    <scope>NUCLEOTIDE SEQUENCE [LARGE SCALE GENOMIC DNA]</scope>
    <source>
        <strain evidence="5 6">DS1730</strain>
    </source>
</reference>
<dbReference type="CDD" id="cd01949">
    <property type="entry name" value="GGDEF"/>
    <property type="match status" value="1"/>
</dbReference>
<protein>
    <submittedName>
        <fullName evidence="5">Diguanylate cyclase (GGDEF)-like protein/PAS domain S-box-containing protein</fullName>
    </submittedName>
</protein>
<dbReference type="PANTHER" id="PTHR44757">
    <property type="entry name" value="DIGUANYLATE CYCLASE DGCP"/>
    <property type="match status" value="1"/>
</dbReference>
<dbReference type="PROSITE" id="PS50112">
    <property type="entry name" value="PAS"/>
    <property type="match status" value="1"/>
</dbReference>
<dbReference type="InterPro" id="IPR000160">
    <property type="entry name" value="GGDEF_dom"/>
</dbReference>
<dbReference type="SMART" id="SM00267">
    <property type="entry name" value="GGDEF"/>
    <property type="match status" value="1"/>
</dbReference>
<evidence type="ECO:0000259" key="1">
    <source>
        <dbReference type="PROSITE" id="PS50112"/>
    </source>
</evidence>
<comment type="caution">
    <text evidence="5">The sequence shown here is derived from an EMBL/GenBank/DDBJ whole genome shotgun (WGS) entry which is preliminary data.</text>
</comment>
<dbReference type="InterPro" id="IPR035965">
    <property type="entry name" value="PAS-like_dom_sf"/>
</dbReference>
<organism evidence="5 6">
    <name type="scientific">Brucella pseudogrignonensis</name>
    <dbReference type="NCBI Taxonomy" id="419475"/>
    <lineage>
        <taxon>Bacteria</taxon>
        <taxon>Pseudomonadati</taxon>
        <taxon>Pseudomonadota</taxon>
        <taxon>Alphaproteobacteria</taxon>
        <taxon>Hyphomicrobiales</taxon>
        <taxon>Brucellaceae</taxon>
        <taxon>Brucella/Ochrobactrum group</taxon>
        <taxon>Brucella</taxon>
    </lineage>
</organism>
<dbReference type="InterPro" id="IPR000014">
    <property type="entry name" value="PAS"/>
</dbReference>
<dbReference type="InterPro" id="IPR052155">
    <property type="entry name" value="Biofilm_reg_signaling"/>
</dbReference>
<proteinExistence type="predicted"/>
<dbReference type="Gene3D" id="3.30.70.270">
    <property type="match status" value="1"/>
</dbReference>
<feature type="domain" description="EAL" evidence="3">
    <location>
        <begin position="337"/>
        <end position="592"/>
    </location>
</feature>
<evidence type="ECO:0000259" key="4">
    <source>
        <dbReference type="PROSITE" id="PS50887"/>
    </source>
</evidence>
<evidence type="ECO:0000313" key="6">
    <source>
        <dbReference type="Proteomes" id="UP001184614"/>
    </source>
</evidence>
<dbReference type="PROSITE" id="PS50113">
    <property type="entry name" value="PAC"/>
    <property type="match status" value="1"/>
</dbReference>
<evidence type="ECO:0000259" key="3">
    <source>
        <dbReference type="PROSITE" id="PS50883"/>
    </source>
</evidence>
<dbReference type="InterPro" id="IPR029787">
    <property type="entry name" value="Nucleotide_cyclase"/>
</dbReference>
<dbReference type="PROSITE" id="PS50887">
    <property type="entry name" value="GGDEF"/>
    <property type="match status" value="1"/>
</dbReference>
<dbReference type="Pfam" id="PF00563">
    <property type="entry name" value="EAL"/>
    <property type="match status" value="1"/>
</dbReference>
<dbReference type="SMART" id="SM00091">
    <property type="entry name" value="PAS"/>
    <property type="match status" value="1"/>
</dbReference>
<dbReference type="NCBIfam" id="TIGR00229">
    <property type="entry name" value="sensory_box"/>
    <property type="match status" value="1"/>
</dbReference>
<dbReference type="InterPro" id="IPR001633">
    <property type="entry name" value="EAL_dom"/>
</dbReference>
<feature type="domain" description="PAS" evidence="1">
    <location>
        <begin position="33"/>
        <end position="78"/>
    </location>
</feature>
<evidence type="ECO:0000259" key="2">
    <source>
        <dbReference type="PROSITE" id="PS50113"/>
    </source>
</evidence>
<feature type="domain" description="GGDEF" evidence="4">
    <location>
        <begin position="196"/>
        <end position="328"/>
    </location>
</feature>
<feature type="domain" description="PAC" evidence="2">
    <location>
        <begin position="103"/>
        <end position="157"/>
    </location>
</feature>
<accession>A0ABU1MBA9</accession>
<keyword evidence="6" id="KW-1185">Reference proteome</keyword>
<dbReference type="SUPFAM" id="SSF55785">
    <property type="entry name" value="PYP-like sensor domain (PAS domain)"/>
    <property type="match status" value="1"/>
</dbReference>
<dbReference type="SMART" id="SM00086">
    <property type="entry name" value="PAC"/>
    <property type="match status" value="1"/>
</dbReference>
<dbReference type="Gene3D" id="3.30.450.20">
    <property type="entry name" value="PAS domain"/>
    <property type="match status" value="1"/>
</dbReference>
<dbReference type="CDD" id="cd01948">
    <property type="entry name" value="EAL"/>
    <property type="match status" value="1"/>
</dbReference>
<gene>
    <name evidence="5" type="ORF">J2782_003076</name>
</gene>
<dbReference type="Gene3D" id="3.20.20.450">
    <property type="entry name" value="EAL domain"/>
    <property type="match status" value="1"/>
</dbReference>
<dbReference type="PANTHER" id="PTHR44757:SF2">
    <property type="entry name" value="BIOFILM ARCHITECTURE MAINTENANCE PROTEIN MBAA"/>
    <property type="match status" value="1"/>
</dbReference>
<dbReference type="CDD" id="cd00130">
    <property type="entry name" value="PAS"/>
    <property type="match status" value="1"/>
</dbReference>
<dbReference type="InterPro" id="IPR001610">
    <property type="entry name" value="PAC"/>
</dbReference>
<dbReference type="SUPFAM" id="SSF55073">
    <property type="entry name" value="Nucleotide cyclase"/>
    <property type="match status" value="1"/>
</dbReference>
<dbReference type="Pfam" id="PF13426">
    <property type="entry name" value="PAS_9"/>
    <property type="match status" value="1"/>
</dbReference>
<dbReference type="InterPro" id="IPR035919">
    <property type="entry name" value="EAL_sf"/>
</dbReference>
<dbReference type="InterPro" id="IPR043128">
    <property type="entry name" value="Rev_trsase/Diguanyl_cyclase"/>
</dbReference>
<dbReference type="SMART" id="SM00052">
    <property type="entry name" value="EAL"/>
    <property type="match status" value="1"/>
</dbReference>
<dbReference type="Proteomes" id="UP001184614">
    <property type="component" value="Unassembled WGS sequence"/>
</dbReference>
<evidence type="ECO:0000313" key="5">
    <source>
        <dbReference type="EMBL" id="MDR6433330.1"/>
    </source>
</evidence>
<dbReference type="Pfam" id="PF00990">
    <property type="entry name" value="GGDEF"/>
    <property type="match status" value="1"/>
</dbReference>
<dbReference type="SUPFAM" id="SSF141868">
    <property type="entry name" value="EAL domain-like"/>
    <property type="match status" value="1"/>
</dbReference>